<evidence type="ECO:0000313" key="2">
    <source>
        <dbReference type="EMBL" id="KAK3314280.1"/>
    </source>
</evidence>
<feature type="compositionally biased region" description="Low complexity" evidence="1">
    <location>
        <begin position="335"/>
        <end position="346"/>
    </location>
</feature>
<evidence type="ECO:0000313" key="3">
    <source>
        <dbReference type="Proteomes" id="UP001283341"/>
    </source>
</evidence>
<reference evidence="2" key="1">
    <citation type="journal article" date="2023" name="Mol. Phylogenet. Evol.">
        <title>Genome-scale phylogeny and comparative genomics of the fungal order Sordariales.</title>
        <authorList>
            <person name="Hensen N."/>
            <person name="Bonometti L."/>
            <person name="Westerberg I."/>
            <person name="Brannstrom I.O."/>
            <person name="Guillou S."/>
            <person name="Cros-Aarteil S."/>
            <person name="Calhoun S."/>
            <person name="Haridas S."/>
            <person name="Kuo A."/>
            <person name="Mondo S."/>
            <person name="Pangilinan J."/>
            <person name="Riley R."/>
            <person name="LaButti K."/>
            <person name="Andreopoulos B."/>
            <person name="Lipzen A."/>
            <person name="Chen C."/>
            <person name="Yan M."/>
            <person name="Daum C."/>
            <person name="Ng V."/>
            <person name="Clum A."/>
            <person name="Steindorff A."/>
            <person name="Ohm R.A."/>
            <person name="Martin F."/>
            <person name="Silar P."/>
            <person name="Natvig D.O."/>
            <person name="Lalanne C."/>
            <person name="Gautier V."/>
            <person name="Ament-Velasquez S.L."/>
            <person name="Kruys A."/>
            <person name="Hutchinson M.I."/>
            <person name="Powell A.J."/>
            <person name="Barry K."/>
            <person name="Miller A.N."/>
            <person name="Grigoriev I.V."/>
            <person name="Debuchy R."/>
            <person name="Gladieux P."/>
            <person name="Hiltunen Thoren M."/>
            <person name="Johannesson H."/>
        </authorList>
    </citation>
    <scope>NUCLEOTIDE SEQUENCE</scope>
    <source>
        <strain evidence="2">CBS 118394</strain>
    </source>
</reference>
<evidence type="ECO:0000256" key="1">
    <source>
        <dbReference type="SAM" id="MobiDB-lite"/>
    </source>
</evidence>
<reference evidence="2" key="2">
    <citation type="submission" date="2023-06" db="EMBL/GenBank/DDBJ databases">
        <authorList>
            <consortium name="Lawrence Berkeley National Laboratory"/>
            <person name="Haridas S."/>
            <person name="Hensen N."/>
            <person name="Bonometti L."/>
            <person name="Westerberg I."/>
            <person name="Brannstrom I.O."/>
            <person name="Guillou S."/>
            <person name="Cros-Aarteil S."/>
            <person name="Calhoun S."/>
            <person name="Kuo A."/>
            <person name="Mondo S."/>
            <person name="Pangilinan J."/>
            <person name="Riley R."/>
            <person name="Labutti K."/>
            <person name="Andreopoulos B."/>
            <person name="Lipzen A."/>
            <person name="Chen C."/>
            <person name="Yanf M."/>
            <person name="Daum C."/>
            <person name="Ng V."/>
            <person name="Clum A."/>
            <person name="Steindorff A."/>
            <person name="Ohm R."/>
            <person name="Martin F."/>
            <person name="Silar P."/>
            <person name="Natvig D."/>
            <person name="Lalanne C."/>
            <person name="Gautier V."/>
            <person name="Ament-Velasquez S.L."/>
            <person name="Kruys A."/>
            <person name="Hutchinson M.I."/>
            <person name="Powell A.J."/>
            <person name="Barry K."/>
            <person name="Miller A.N."/>
            <person name="Grigoriev I.V."/>
            <person name="Debuchy R."/>
            <person name="Gladieux P."/>
            <person name="Thoren M.H."/>
            <person name="Johannesson H."/>
        </authorList>
    </citation>
    <scope>NUCLEOTIDE SEQUENCE</scope>
    <source>
        <strain evidence="2">CBS 118394</strain>
    </source>
</reference>
<feature type="region of interest" description="Disordered" evidence="1">
    <location>
        <begin position="119"/>
        <end position="138"/>
    </location>
</feature>
<feature type="region of interest" description="Disordered" evidence="1">
    <location>
        <begin position="251"/>
        <end position="369"/>
    </location>
</feature>
<feature type="region of interest" description="Disordered" evidence="1">
    <location>
        <begin position="161"/>
        <end position="225"/>
    </location>
</feature>
<gene>
    <name evidence="2" type="ORF">B0H66DRAFT_537525</name>
</gene>
<organism evidence="2 3">
    <name type="scientific">Apodospora peruviana</name>
    <dbReference type="NCBI Taxonomy" id="516989"/>
    <lineage>
        <taxon>Eukaryota</taxon>
        <taxon>Fungi</taxon>
        <taxon>Dikarya</taxon>
        <taxon>Ascomycota</taxon>
        <taxon>Pezizomycotina</taxon>
        <taxon>Sordariomycetes</taxon>
        <taxon>Sordariomycetidae</taxon>
        <taxon>Sordariales</taxon>
        <taxon>Lasiosphaeriaceae</taxon>
        <taxon>Apodospora</taxon>
    </lineage>
</organism>
<proteinExistence type="predicted"/>
<feature type="region of interest" description="Disordered" evidence="1">
    <location>
        <begin position="41"/>
        <end position="71"/>
    </location>
</feature>
<keyword evidence="3" id="KW-1185">Reference proteome</keyword>
<dbReference type="EMBL" id="JAUEDM010000007">
    <property type="protein sequence ID" value="KAK3314280.1"/>
    <property type="molecule type" value="Genomic_DNA"/>
</dbReference>
<sequence>MYPSTWMHTRRRDALLGPHPRDCHTYNLDCKFQRDSRYFTGPLESPATGNLEKQPAREECSVETGPAPPSTFFENLSIRPKEASEAGNSEEEEPKIHAPRAMRGSFLNIVTRLEAAFGSNPVPGEEEENKIAAPQPRPVASSNLSIRLKAVCVSKHILETEESQPEVPAPQPTPRLSYAELASEDSSESKGDSSTSEELEIGNEKPRQTANHFAEIVNPKPKPQRVEVMRLVGGAVEGEEAWLLRMRKMGMLPREGKDASSDEEEGSTPEEEKNASSDEEEGNIPEEEKDVSSDEEEENAPETSAPPVSVSETTLVSAPAREAETVIPVPLTQMSTSSGTTRGSGTDSNRCRQRIDCRSMTGLRKSRGQ</sequence>
<feature type="compositionally biased region" description="Acidic residues" evidence="1">
    <location>
        <begin position="277"/>
        <end position="300"/>
    </location>
</feature>
<comment type="caution">
    <text evidence="2">The sequence shown here is derived from an EMBL/GenBank/DDBJ whole genome shotgun (WGS) entry which is preliminary data.</text>
</comment>
<name>A0AAE0HWQ1_9PEZI</name>
<accession>A0AAE0HWQ1</accession>
<protein>
    <submittedName>
        <fullName evidence="2">Uncharacterized protein</fullName>
    </submittedName>
</protein>
<dbReference type="Proteomes" id="UP001283341">
    <property type="component" value="Unassembled WGS sequence"/>
</dbReference>
<dbReference type="AlphaFoldDB" id="A0AAE0HWQ1"/>